<comment type="caution">
    <text evidence="1">The sequence shown here is derived from an EMBL/GenBank/DDBJ whole genome shotgun (WGS) entry which is preliminary data.</text>
</comment>
<dbReference type="Proteomes" id="UP000628448">
    <property type="component" value="Unassembled WGS sequence"/>
</dbReference>
<sequence>MLSLYDNTKPKNDPDRYLVKYSAGVILENRLSQLQPLLEDYPVPDWLKV</sequence>
<evidence type="ECO:0000313" key="1">
    <source>
        <dbReference type="EMBL" id="MBG9376956.1"/>
    </source>
</evidence>
<organism evidence="1 2">
    <name type="scientific">Panacibacter microcysteis</name>
    <dbReference type="NCBI Taxonomy" id="2793269"/>
    <lineage>
        <taxon>Bacteria</taxon>
        <taxon>Pseudomonadati</taxon>
        <taxon>Bacteroidota</taxon>
        <taxon>Chitinophagia</taxon>
        <taxon>Chitinophagales</taxon>
        <taxon>Chitinophagaceae</taxon>
        <taxon>Panacibacter</taxon>
    </lineage>
</organism>
<evidence type="ECO:0000313" key="2">
    <source>
        <dbReference type="Proteomes" id="UP000628448"/>
    </source>
</evidence>
<dbReference type="AlphaFoldDB" id="A0A931E7T1"/>
<reference evidence="1" key="1">
    <citation type="submission" date="2020-11" db="EMBL/GenBank/DDBJ databases">
        <title>Bacterial whole genome sequence for Panacibacter sp. DH6.</title>
        <authorList>
            <person name="Le V."/>
            <person name="Ko S."/>
            <person name="Ahn C.-Y."/>
            <person name="Oh H.-M."/>
        </authorList>
    </citation>
    <scope>NUCLEOTIDE SEQUENCE</scope>
    <source>
        <strain evidence="1">DH6</strain>
    </source>
</reference>
<dbReference type="EMBL" id="JADWYR010000001">
    <property type="protein sequence ID" value="MBG9376956.1"/>
    <property type="molecule type" value="Genomic_DNA"/>
</dbReference>
<keyword evidence="2" id="KW-1185">Reference proteome</keyword>
<accession>A0A931E7T1</accession>
<name>A0A931E7T1_9BACT</name>
<proteinExistence type="predicted"/>
<gene>
    <name evidence="1" type="ORF">I5907_11985</name>
</gene>
<protein>
    <submittedName>
        <fullName evidence="1">Uncharacterized protein</fullName>
    </submittedName>
</protein>
<dbReference type="RefSeq" id="WP_196990945.1">
    <property type="nucleotide sequence ID" value="NZ_JADWYR010000001.1"/>
</dbReference>